<dbReference type="Gene3D" id="2.40.10.10">
    <property type="entry name" value="Trypsin-like serine proteases"/>
    <property type="match status" value="2"/>
</dbReference>
<protein>
    <recommendedName>
        <fullName evidence="3">Peptidase S1 domain-containing protein</fullName>
    </recommendedName>
</protein>
<dbReference type="Proteomes" id="UP000015102">
    <property type="component" value="Unassembled WGS sequence"/>
</dbReference>
<dbReference type="HOGENOM" id="CLU_006842_7_4_1"/>
<feature type="chain" id="PRO_5004576983" description="Peptidase S1 domain-containing protein" evidence="2">
    <location>
        <begin position="19"/>
        <end position="123"/>
    </location>
</feature>
<dbReference type="PANTHER" id="PTHR24252:SF7">
    <property type="entry name" value="HYALIN"/>
    <property type="match status" value="1"/>
</dbReference>
<dbReference type="Pfam" id="PF00089">
    <property type="entry name" value="Trypsin"/>
    <property type="match status" value="1"/>
</dbReference>
<proteinExistence type="predicted"/>
<evidence type="ECO:0000256" key="1">
    <source>
        <dbReference type="ARBA" id="ARBA00023157"/>
    </source>
</evidence>
<evidence type="ECO:0000256" key="2">
    <source>
        <dbReference type="SAM" id="SignalP"/>
    </source>
</evidence>
<dbReference type="EnsemblMetazoa" id="MESCA003798-RA">
    <property type="protein sequence ID" value="MESCA003798-PA"/>
    <property type="gene ID" value="MESCA003798"/>
</dbReference>
<dbReference type="PROSITE" id="PS50240">
    <property type="entry name" value="TRYPSIN_DOM"/>
    <property type="match status" value="1"/>
</dbReference>
<dbReference type="InterPro" id="IPR001254">
    <property type="entry name" value="Trypsin_dom"/>
</dbReference>
<accession>T1GJY8</accession>
<dbReference type="GO" id="GO:0006508">
    <property type="term" value="P:proteolysis"/>
    <property type="evidence" value="ECO:0007669"/>
    <property type="project" value="InterPro"/>
</dbReference>
<organism evidence="4 5">
    <name type="scientific">Megaselia scalaris</name>
    <name type="common">Humpbacked fly</name>
    <name type="synonym">Phora scalaris</name>
    <dbReference type="NCBI Taxonomy" id="36166"/>
    <lineage>
        <taxon>Eukaryota</taxon>
        <taxon>Metazoa</taxon>
        <taxon>Ecdysozoa</taxon>
        <taxon>Arthropoda</taxon>
        <taxon>Hexapoda</taxon>
        <taxon>Insecta</taxon>
        <taxon>Pterygota</taxon>
        <taxon>Neoptera</taxon>
        <taxon>Endopterygota</taxon>
        <taxon>Diptera</taxon>
        <taxon>Brachycera</taxon>
        <taxon>Muscomorpha</taxon>
        <taxon>Platypezoidea</taxon>
        <taxon>Phoridae</taxon>
        <taxon>Megaseliini</taxon>
        <taxon>Megaselia</taxon>
    </lineage>
</organism>
<keyword evidence="2" id="KW-0732">Signal</keyword>
<reference evidence="5" key="1">
    <citation type="submission" date="2013-02" db="EMBL/GenBank/DDBJ databases">
        <authorList>
            <person name="Hughes D."/>
        </authorList>
    </citation>
    <scope>NUCLEOTIDE SEQUENCE</scope>
    <source>
        <strain>Durham</strain>
        <strain evidence="5">NC isolate 2 -- Noor lab</strain>
    </source>
</reference>
<sequence>MRSAISIIVLAWATVTFSLKAVPQKGRIVNGVNAAEGQAPFIVSLSDDDQPTFYHNCGGSIIDKEWILTAAHCLPNSITDYAVIHPKYEYYDAAPYDIALLHLEKPLKFNKLVKPIALPYPGE</sequence>
<keyword evidence="1" id="KW-1015">Disulfide bond</keyword>
<feature type="signal peptide" evidence="2">
    <location>
        <begin position="1"/>
        <end position="18"/>
    </location>
</feature>
<evidence type="ECO:0000259" key="3">
    <source>
        <dbReference type="PROSITE" id="PS50240"/>
    </source>
</evidence>
<evidence type="ECO:0000313" key="5">
    <source>
        <dbReference type="Proteomes" id="UP000015102"/>
    </source>
</evidence>
<dbReference type="AlphaFoldDB" id="T1GJY8"/>
<dbReference type="SUPFAM" id="SSF50494">
    <property type="entry name" value="Trypsin-like serine proteases"/>
    <property type="match status" value="1"/>
</dbReference>
<dbReference type="PANTHER" id="PTHR24252">
    <property type="entry name" value="ACROSIN-RELATED"/>
    <property type="match status" value="1"/>
</dbReference>
<dbReference type="InterPro" id="IPR043504">
    <property type="entry name" value="Peptidase_S1_PA_chymotrypsin"/>
</dbReference>
<dbReference type="PRINTS" id="PR00722">
    <property type="entry name" value="CHYMOTRYPSIN"/>
</dbReference>
<dbReference type="GO" id="GO:0004252">
    <property type="term" value="F:serine-type endopeptidase activity"/>
    <property type="evidence" value="ECO:0007669"/>
    <property type="project" value="InterPro"/>
</dbReference>
<dbReference type="InterPro" id="IPR001314">
    <property type="entry name" value="Peptidase_S1A"/>
</dbReference>
<dbReference type="InterPro" id="IPR009003">
    <property type="entry name" value="Peptidase_S1_PA"/>
</dbReference>
<feature type="domain" description="Peptidase S1" evidence="3">
    <location>
        <begin position="28"/>
        <end position="123"/>
    </location>
</feature>
<dbReference type="EMBL" id="CAQQ02128911">
    <property type="status" value="NOT_ANNOTATED_CDS"/>
    <property type="molecule type" value="Genomic_DNA"/>
</dbReference>
<name>T1GJY8_MEGSC</name>
<reference evidence="4" key="2">
    <citation type="submission" date="2015-06" db="UniProtKB">
        <authorList>
            <consortium name="EnsemblMetazoa"/>
        </authorList>
    </citation>
    <scope>IDENTIFICATION</scope>
</reference>
<evidence type="ECO:0000313" key="4">
    <source>
        <dbReference type="EnsemblMetazoa" id="MESCA003798-PA"/>
    </source>
</evidence>
<dbReference type="InterPro" id="IPR018114">
    <property type="entry name" value="TRYPSIN_HIS"/>
</dbReference>
<dbReference type="PROSITE" id="PS00134">
    <property type="entry name" value="TRYPSIN_HIS"/>
    <property type="match status" value="1"/>
</dbReference>
<keyword evidence="5" id="KW-1185">Reference proteome</keyword>
<dbReference type="STRING" id="36166.T1GJY8"/>